<protein>
    <submittedName>
        <fullName evidence="1">Uncharacterized protein</fullName>
    </submittedName>
</protein>
<accession>A0A813QZC3</accession>
<gene>
    <name evidence="1" type="ORF">OXX778_LOCUS5100</name>
</gene>
<name>A0A813QZC3_9BILA</name>
<evidence type="ECO:0000313" key="2">
    <source>
        <dbReference type="Proteomes" id="UP000663879"/>
    </source>
</evidence>
<comment type="caution">
    <text evidence="1">The sequence shown here is derived from an EMBL/GenBank/DDBJ whole genome shotgun (WGS) entry which is preliminary data.</text>
</comment>
<organism evidence="1 2">
    <name type="scientific">Brachionus calyciflorus</name>
    <dbReference type="NCBI Taxonomy" id="104777"/>
    <lineage>
        <taxon>Eukaryota</taxon>
        <taxon>Metazoa</taxon>
        <taxon>Spiralia</taxon>
        <taxon>Gnathifera</taxon>
        <taxon>Rotifera</taxon>
        <taxon>Eurotatoria</taxon>
        <taxon>Monogononta</taxon>
        <taxon>Pseudotrocha</taxon>
        <taxon>Ploima</taxon>
        <taxon>Brachionidae</taxon>
        <taxon>Brachionus</taxon>
    </lineage>
</organism>
<sequence length="110" mass="12999">MLLAYYLSRDNDYLSRDNVYEKIIVKCDNPNISSYIWTKFHTKSEKNQSEIFHFLNGLLEIQAKNCKTELKISTRVEDRFYSCDNEYCSDSDTCSGNYSLDFKTFELKIS</sequence>
<reference evidence="1" key="1">
    <citation type="submission" date="2021-02" db="EMBL/GenBank/DDBJ databases">
        <authorList>
            <person name="Nowell W R."/>
        </authorList>
    </citation>
    <scope>NUCLEOTIDE SEQUENCE</scope>
    <source>
        <strain evidence="1">Ploen Becks lab</strain>
    </source>
</reference>
<proteinExistence type="predicted"/>
<dbReference type="AlphaFoldDB" id="A0A813QZC3"/>
<evidence type="ECO:0000313" key="1">
    <source>
        <dbReference type="EMBL" id="CAF0773939.1"/>
    </source>
</evidence>
<keyword evidence="2" id="KW-1185">Reference proteome</keyword>
<dbReference type="Proteomes" id="UP000663879">
    <property type="component" value="Unassembled WGS sequence"/>
</dbReference>
<dbReference type="EMBL" id="CAJNOC010000539">
    <property type="protein sequence ID" value="CAF0773939.1"/>
    <property type="molecule type" value="Genomic_DNA"/>
</dbReference>